<protein>
    <submittedName>
        <fullName evidence="2 3">Uncharacterized protein</fullName>
    </submittedName>
</protein>
<evidence type="ECO:0000313" key="2">
    <source>
        <dbReference type="EMBL" id="RCU61693.1"/>
    </source>
</evidence>
<dbReference type="EnsemblPlants" id="KQK85591">
    <property type="protein sequence ID" value="KQK85591"/>
    <property type="gene ID" value="SETIT_020661mg"/>
</dbReference>
<dbReference type="AlphaFoldDB" id="K3Z293"/>
<dbReference type="InParanoid" id="K3Z293"/>
<accession>K3Z293</accession>
<proteinExistence type="predicted"/>
<reference evidence="2" key="2">
    <citation type="submission" date="2015-07" db="EMBL/GenBank/DDBJ databases">
        <authorList>
            <person name="Noorani M."/>
        </authorList>
    </citation>
    <scope>NUCLEOTIDE SEQUENCE</scope>
    <source>
        <strain evidence="2">Yugu1</strain>
    </source>
</reference>
<evidence type="ECO:0000313" key="3">
    <source>
        <dbReference type="EnsemblPlants" id="KQK85591"/>
    </source>
</evidence>
<evidence type="ECO:0000256" key="1">
    <source>
        <dbReference type="SAM" id="MobiDB-lite"/>
    </source>
</evidence>
<dbReference type="Proteomes" id="UP000004995">
    <property type="component" value="Unassembled WGS sequence"/>
</dbReference>
<sequence>MFARQEAQRPRSKGGGPIHTKEKCSASTATHPQALILSRVSTNEANTMELNLSQLISCPDRIHTVLAS</sequence>
<feature type="region of interest" description="Disordered" evidence="1">
    <location>
        <begin position="1"/>
        <end position="30"/>
    </location>
</feature>
<dbReference type="EMBL" id="KQ475414">
    <property type="protein sequence ID" value="RCU61693.1"/>
    <property type="molecule type" value="Genomic_DNA"/>
</dbReference>
<keyword evidence="4" id="KW-1185">Reference proteome</keyword>
<dbReference type="HOGENOM" id="CLU_2798819_0_0_1"/>
<reference evidence="2 4" key="1">
    <citation type="journal article" date="2012" name="Nat. Biotechnol.">
        <title>Reference genome sequence of the model plant Setaria.</title>
        <authorList>
            <person name="Bennetzen J.L."/>
            <person name="Schmutz J."/>
            <person name="Wang H."/>
            <person name="Percifield R."/>
            <person name="Hawkins J."/>
            <person name="Pontaroli A.C."/>
            <person name="Estep M."/>
            <person name="Feng L."/>
            <person name="Vaughn J.N."/>
            <person name="Grimwood J."/>
            <person name="Jenkins J."/>
            <person name="Barry K."/>
            <person name="Lindquist E."/>
            <person name="Hellsten U."/>
            <person name="Deshpande S."/>
            <person name="Wang X."/>
            <person name="Wu X."/>
            <person name="Mitros T."/>
            <person name="Triplett J."/>
            <person name="Yang X."/>
            <person name="Ye C.Y."/>
            <person name="Mauro-Herrera M."/>
            <person name="Wang L."/>
            <person name="Li P."/>
            <person name="Sharma M."/>
            <person name="Sharma R."/>
            <person name="Ronald P.C."/>
            <person name="Panaud O."/>
            <person name="Kellogg E.A."/>
            <person name="Brutnell T.P."/>
            <person name="Doust A.N."/>
            <person name="Tuskan G.A."/>
            <person name="Rokhsar D."/>
            <person name="Devos K.M."/>
        </authorList>
    </citation>
    <scope>NUCLEOTIDE SEQUENCE [LARGE SCALE GENOMIC DNA]</scope>
    <source>
        <strain evidence="4">cv. Yugu1</strain>
        <strain evidence="2">Yugu1</strain>
    </source>
</reference>
<name>K3Z293_SETIT</name>
<evidence type="ECO:0000313" key="4">
    <source>
        <dbReference type="Proteomes" id="UP000004995"/>
    </source>
</evidence>
<organism evidence="2">
    <name type="scientific">Setaria italica</name>
    <name type="common">Foxtail millet</name>
    <name type="synonym">Panicum italicum</name>
    <dbReference type="NCBI Taxonomy" id="4555"/>
    <lineage>
        <taxon>Eukaryota</taxon>
        <taxon>Viridiplantae</taxon>
        <taxon>Streptophyta</taxon>
        <taxon>Embryophyta</taxon>
        <taxon>Tracheophyta</taxon>
        <taxon>Spermatophyta</taxon>
        <taxon>Magnoliopsida</taxon>
        <taxon>Liliopsida</taxon>
        <taxon>Poales</taxon>
        <taxon>Poaceae</taxon>
        <taxon>PACMAD clade</taxon>
        <taxon>Panicoideae</taxon>
        <taxon>Panicodae</taxon>
        <taxon>Paniceae</taxon>
        <taxon>Cenchrinae</taxon>
        <taxon>Setaria</taxon>
    </lineage>
</organism>
<gene>
    <name evidence="2" type="ORF">SETIT_J025800v2</name>
</gene>
<dbReference type="Gramene" id="KQK85591">
    <property type="protein sequence ID" value="KQK85591"/>
    <property type="gene ID" value="SETIT_020661mg"/>
</dbReference>
<reference evidence="3" key="3">
    <citation type="submission" date="2018-08" db="UniProtKB">
        <authorList>
            <consortium name="EnsemblPlants"/>
        </authorList>
    </citation>
    <scope>IDENTIFICATION</scope>
    <source>
        <strain evidence="3">Yugu1</strain>
    </source>
</reference>